<accession>A0ABT1U8J8</accession>
<keyword evidence="3" id="KW-1185">Reference proteome</keyword>
<dbReference type="InterPro" id="IPR001932">
    <property type="entry name" value="PPM-type_phosphatase-like_dom"/>
</dbReference>
<dbReference type="SMART" id="SM00332">
    <property type="entry name" value="PP2Cc"/>
    <property type="match status" value="1"/>
</dbReference>
<reference evidence="2 3" key="1">
    <citation type="submission" date="2022-07" db="EMBL/GenBank/DDBJ databases">
        <title>Methylomonas rivi sp. nov., Methylomonas rosea sp. nov., Methylomonas aureus sp. nov. and Methylomonas subterranea sp. nov., four novel methanotrophs isolated from a freshwater creek and the deep terrestrial subsurface.</title>
        <authorList>
            <person name="Abin C."/>
            <person name="Sankaranarayanan K."/>
            <person name="Garner C."/>
            <person name="Sindelar R."/>
            <person name="Kotary K."/>
            <person name="Garner R."/>
            <person name="Barclay S."/>
            <person name="Lawson P."/>
            <person name="Krumholz L."/>
        </authorList>
    </citation>
    <scope>NUCLEOTIDE SEQUENCE [LARGE SCALE GENOMIC DNA]</scope>
    <source>
        <strain evidence="2 3">WSC-6</strain>
    </source>
</reference>
<evidence type="ECO:0000259" key="1">
    <source>
        <dbReference type="PROSITE" id="PS51746"/>
    </source>
</evidence>
<proteinExistence type="predicted"/>
<dbReference type="Proteomes" id="UP001524586">
    <property type="component" value="Unassembled WGS sequence"/>
</dbReference>
<dbReference type="PROSITE" id="PS51746">
    <property type="entry name" value="PPM_2"/>
    <property type="match status" value="1"/>
</dbReference>
<gene>
    <name evidence="2" type="ORF">NP596_13190</name>
</gene>
<evidence type="ECO:0000313" key="2">
    <source>
        <dbReference type="EMBL" id="MCQ8129411.1"/>
    </source>
</evidence>
<name>A0ABT1U8J8_9GAMM</name>
<dbReference type="SMART" id="SM00331">
    <property type="entry name" value="PP2C_SIG"/>
    <property type="match status" value="1"/>
</dbReference>
<dbReference type="CDD" id="cd00143">
    <property type="entry name" value="PP2Cc"/>
    <property type="match status" value="1"/>
</dbReference>
<comment type="caution">
    <text evidence="2">The sequence shown here is derived from an EMBL/GenBank/DDBJ whole genome shotgun (WGS) entry which is preliminary data.</text>
</comment>
<dbReference type="Gene3D" id="3.60.40.10">
    <property type="entry name" value="PPM-type phosphatase domain"/>
    <property type="match status" value="1"/>
</dbReference>
<dbReference type="InterPro" id="IPR036457">
    <property type="entry name" value="PPM-type-like_dom_sf"/>
</dbReference>
<organism evidence="2 3">
    <name type="scientific">Methylomonas rivi</name>
    <dbReference type="NCBI Taxonomy" id="2952226"/>
    <lineage>
        <taxon>Bacteria</taxon>
        <taxon>Pseudomonadati</taxon>
        <taxon>Pseudomonadota</taxon>
        <taxon>Gammaproteobacteria</taxon>
        <taxon>Methylococcales</taxon>
        <taxon>Methylococcaceae</taxon>
        <taxon>Methylomonas</taxon>
    </lineage>
</organism>
<dbReference type="EMBL" id="JANIBK010000072">
    <property type="protein sequence ID" value="MCQ8129411.1"/>
    <property type="molecule type" value="Genomic_DNA"/>
</dbReference>
<dbReference type="Pfam" id="PF13672">
    <property type="entry name" value="PP2C_2"/>
    <property type="match status" value="1"/>
</dbReference>
<evidence type="ECO:0000313" key="3">
    <source>
        <dbReference type="Proteomes" id="UP001524586"/>
    </source>
</evidence>
<protein>
    <submittedName>
        <fullName evidence="2">Protein phosphatase 2C domain-containing protein</fullName>
    </submittedName>
</protein>
<dbReference type="SUPFAM" id="SSF81606">
    <property type="entry name" value="PP2C-like"/>
    <property type="match status" value="1"/>
</dbReference>
<dbReference type="RefSeq" id="WP_256615843.1">
    <property type="nucleotide sequence ID" value="NZ_JANIBK010000072.1"/>
</dbReference>
<sequence>MTVSQVFKRYYVAGQTDCGRRRDHNEDTVLINEADGIVLLADGMGGHQYGDKASFEATQLVNRLIRQYLPIDRDPRTQPGFWQKMAALWCKLEHADQAPLFETHSQIIADILVQTNQAIYSLNQEAQMVDGNGMGTTMVGCRFCPTLPKMQAFHVGDSRLYRWRDQQLIQLTKDHSAYQTWLDNGQVGEPPRSNIILQGIGPKPEIEPAVQIVDIAAGDSFLLCSDGLTDMVEDSRIAATLTGIFKDNIEQKTRQLIDLANQNGGSDNISVILICQ</sequence>
<feature type="domain" description="PPM-type phosphatase" evidence="1">
    <location>
        <begin position="9"/>
        <end position="276"/>
    </location>
</feature>